<name>A0A939J3N9_9HYPH</name>
<feature type="compositionally biased region" description="Low complexity" evidence="1">
    <location>
        <begin position="160"/>
        <end position="173"/>
    </location>
</feature>
<feature type="compositionally biased region" description="Polar residues" evidence="1">
    <location>
        <begin position="465"/>
        <end position="483"/>
    </location>
</feature>
<evidence type="ECO:0000313" key="4">
    <source>
        <dbReference type="Proteomes" id="UP000664779"/>
    </source>
</evidence>
<accession>A0A939J3N9</accession>
<dbReference type="Pfam" id="PF02120">
    <property type="entry name" value="Flg_hook"/>
    <property type="match status" value="1"/>
</dbReference>
<feature type="region of interest" description="Disordered" evidence="1">
    <location>
        <begin position="134"/>
        <end position="185"/>
    </location>
</feature>
<evidence type="ECO:0000259" key="2">
    <source>
        <dbReference type="Pfam" id="PF02120"/>
    </source>
</evidence>
<feature type="region of interest" description="Disordered" evidence="1">
    <location>
        <begin position="40"/>
        <end position="75"/>
    </location>
</feature>
<dbReference type="Proteomes" id="UP000664779">
    <property type="component" value="Unassembled WGS sequence"/>
</dbReference>
<organism evidence="3 4">
    <name type="scientific">Roseibium limicola</name>
    <dbReference type="NCBI Taxonomy" id="2816037"/>
    <lineage>
        <taxon>Bacteria</taxon>
        <taxon>Pseudomonadati</taxon>
        <taxon>Pseudomonadota</taxon>
        <taxon>Alphaproteobacteria</taxon>
        <taxon>Hyphomicrobiales</taxon>
        <taxon>Stappiaceae</taxon>
        <taxon>Roseibium</taxon>
    </lineage>
</organism>
<feature type="compositionally biased region" description="Gly residues" evidence="1">
    <location>
        <begin position="727"/>
        <end position="737"/>
    </location>
</feature>
<dbReference type="InterPro" id="IPR021136">
    <property type="entry name" value="Flagellar_hook_control-like_C"/>
</dbReference>
<sequence>MNAGGGLAASGGSAVSGAFQAALGVVTAADASAPVAVNQGGAPALDLSAGQGGKGAGSDAQPVVPGDLAAGSAGSSVELEGVEGSGVPGLDDAEAALQGDAAAQEAAAMLAGVVAVSVTPPVASAQSSALLGASAGSVDGSDVPAFSPEQGEAGDVPPSGLGRAAGAPVPGAGLSTGAAGGQDEVPAAGSVSVQAAASGSGAPVNGSSIGMDSAELKSSATEAASGSSPKAAPAAEVTSAGAVSGVGALSTASVTDPAGGERRWRAGLPVEARAGSAQAGVGRASGELLGAEPVVGDAQAGGAVSAVASASLNVAPAASPIASEDAPVPVKGQTPELPLPLVSAVDGSAVSAAGANEAGAAAVGQLAGNGADAQVRASAATAVLQGTGDNHTTEVAVSRPAGATATLSDLADAADAAGLEKIVMHRDSASAAINQSINQQSAVLTVTDQPQAAAQVAVAGAGQGKTLQSQTGTTRSDQATSPASVVGQADEGDVSSDDGVVLRRTNEGLIPVAPLIEDNRPGATAGIAGGAVNGGSAAGTQTTGLGAGVEALTGGGAPASAETSGAAGVAGAAAAVGAAKAHTDDSDGELPFSLSAQPVTSGEALASGKTVNLPSPSQAHSGQVATQVATAMARNLSNGSTSFQMRFDPPELGRVDVHLKVASDGSVQAHLVVDRPETLDMFLRDQRGLERAFQEAGLKADMDNLQFSLQDQGGQGFAEGRNEDEGQFGGGWSGGSGDESAEIDASAEMAARYSGAASSGLDIRI</sequence>
<protein>
    <submittedName>
        <fullName evidence="3">Flagellar hook-length control protein FliK</fullName>
    </submittedName>
</protein>
<dbReference type="RefSeq" id="WP_206937676.1">
    <property type="nucleotide sequence ID" value="NZ_JAFLNF010000001.1"/>
</dbReference>
<dbReference type="Gene3D" id="3.30.750.140">
    <property type="match status" value="1"/>
</dbReference>
<evidence type="ECO:0000313" key="3">
    <source>
        <dbReference type="EMBL" id="MBO0343895.1"/>
    </source>
</evidence>
<dbReference type="InterPro" id="IPR038610">
    <property type="entry name" value="FliK-like_C_sf"/>
</dbReference>
<keyword evidence="3" id="KW-0282">Flagellum</keyword>
<feature type="compositionally biased region" description="Low complexity" evidence="1">
    <location>
        <begin position="134"/>
        <end position="143"/>
    </location>
</feature>
<dbReference type="EMBL" id="JAFLNF010000001">
    <property type="protein sequence ID" value="MBO0343895.1"/>
    <property type="molecule type" value="Genomic_DNA"/>
</dbReference>
<keyword evidence="3" id="KW-0969">Cilium</keyword>
<proteinExistence type="predicted"/>
<reference evidence="3" key="1">
    <citation type="submission" date="2021-03" db="EMBL/GenBank/DDBJ databases">
        <title>Roseibium sp. CAU 1637 isolated from Incheon.</title>
        <authorList>
            <person name="Kim W."/>
        </authorList>
    </citation>
    <scope>NUCLEOTIDE SEQUENCE</scope>
    <source>
        <strain evidence="3">CAU 1637</strain>
    </source>
</reference>
<feature type="region of interest" description="Disordered" evidence="1">
    <location>
        <begin position="712"/>
        <end position="743"/>
    </location>
</feature>
<evidence type="ECO:0000256" key="1">
    <source>
        <dbReference type="SAM" id="MobiDB-lite"/>
    </source>
</evidence>
<keyword evidence="4" id="KW-1185">Reference proteome</keyword>
<dbReference type="CDD" id="cd17470">
    <property type="entry name" value="T3SS_Flik_C"/>
    <property type="match status" value="1"/>
</dbReference>
<feature type="region of interest" description="Disordered" evidence="1">
    <location>
        <begin position="465"/>
        <end position="498"/>
    </location>
</feature>
<feature type="domain" description="Flagellar hook-length control protein-like C-terminal" evidence="2">
    <location>
        <begin position="632"/>
        <end position="715"/>
    </location>
</feature>
<comment type="caution">
    <text evidence="3">The sequence shown here is derived from an EMBL/GenBank/DDBJ whole genome shotgun (WGS) entry which is preliminary data.</text>
</comment>
<keyword evidence="3" id="KW-0966">Cell projection</keyword>
<gene>
    <name evidence="3" type="ORF">J0X15_01560</name>
</gene>
<dbReference type="AlphaFoldDB" id="A0A939J3N9"/>